<gene>
    <name evidence="2" type="ORF">SAMN05216226_101142</name>
</gene>
<dbReference type="RefSeq" id="WP_092698399.1">
    <property type="nucleotide sequence ID" value="NZ_FNFC01000001.1"/>
</dbReference>
<dbReference type="OrthoDB" id="327300at2157"/>
<feature type="region of interest" description="Disordered" evidence="1">
    <location>
        <begin position="17"/>
        <end position="67"/>
    </location>
</feature>
<evidence type="ECO:0000313" key="2">
    <source>
        <dbReference type="EMBL" id="SDJ20945.1"/>
    </source>
</evidence>
<dbReference type="Proteomes" id="UP000198856">
    <property type="component" value="Unassembled WGS sequence"/>
</dbReference>
<protein>
    <submittedName>
        <fullName evidence="2">Uncharacterized protein</fullName>
    </submittedName>
</protein>
<dbReference type="PROSITE" id="PS51257">
    <property type="entry name" value="PROKAR_LIPOPROTEIN"/>
    <property type="match status" value="1"/>
</dbReference>
<proteinExistence type="predicted"/>
<evidence type="ECO:0000256" key="1">
    <source>
        <dbReference type="SAM" id="MobiDB-lite"/>
    </source>
</evidence>
<name>A0A1G8RWP7_9EURY</name>
<sequence length="544" mass="60132">MKRRQYIAAVGTAGASLLAGCTGNDDSDDGGDGTDTPRPDNSDTPTETPNGSATPDGGGDTEGGPLAVLDSYIEAAREEDVDALGDAMHSRHPFNPDNLSESEMENASFEFGSYENYERELVDDEFSTDDIEEMPTIGRWFEQMDVTLADVLDGEKAALAEVTYETTEDGSTVEKTEQLTLLTEDGEWQVFFPYQEPVEVPQGEPVDDDQYRVVDGVEFDTASERATVNVSGVGDIEAKELVVYSASLKKNSKAWSQEAETLPSLNYLVTPFDPEGDEIVVTIRFEDREIVVHRESYPQESADENDALRVLESYVAGINNEDFDAVADAMHSSHPAHPDNLSEEERENASFGSGYTDPETTIIDEAFGTDDIREWDASKFWFNQIDATPEEVLAGEEAVLGGITYTDSENGTTVERTEQIILLTDDGDWRVFVTYDRRIAVPQGEPVDNDQYRVVDSVEFDTETERVEVNFSDVGDIEAKELVVYSTSLGDSSRAWSKESETLPSAAVVTSPFDPEGDEIVVTIRFEDREIVIHRETYEPDANN</sequence>
<dbReference type="AlphaFoldDB" id="A0A1G8RWP7"/>
<accession>A0A1G8RWP7</accession>
<keyword evidence="3" id="KW-1185">Reference proteome</keyword>
<feature type="region of interest" description="Disordered" evidence="1">
    <location>
        <begin position="331"/>
        <end position="359"/>
    </location>
</feature>
<organism evidence="2 3">
    <name type="scientific">Halovenus aranensis</name>
    <dbReference type="NCBI Taxonomy" id="890420"/>
    <lineage>
        <taxon>Archaea</taxon>
        <taxon>Methanobacteriati</taxon>
        <taxon>Methanobacteriota</taxon>
        <taxon>Stenosarchaea group</taxon>
        <taxon>Halobacteria</taxon>
        <taxon>Halobacteriales</taxon>
        <taxon>Haloarculaceae</taxon>
        <taxon>Halovenus</taxon>
    </lineage>
</organism>
<reference evidence="2 3" key="1">
    <citation type="submission" date="2016-10" db="EMBL/GenBank/DDBJ databases">
        <authorList>
            <person name="de Groot N.N."/>
        </authorList>
    </citation>
    <scope>NUCLEOTIDE SEQUENCE [LARGE SCALE GENOMIC DNA]</scope>
    <source>
        <strain evidence="2 3">IBRC-M10015</strain>
    </source>
</reference>
<evidence type="ECO:0000313" key="3">
    <source>
        <dbReference type="Proteomes" id="UP000198856"/>
    </source>
</evidence>
<feature type="compositionally biased region" description="Polar residues" evidence="1">
    <location>
        <begin position="42"/>
        <end position="53"/>
    </location>
</feature>
<dbReference type="EMBL" id="FNFC01000001">
    <property type="protein sequence ID" value="SDJ20945.1"/>
    <property type="molecule type" value="Genomic_DNA"/>
</dbReference>